<keyword evidence="6" id="KW-0732">Signal</keyword>
<dbReference type="GO" id="GO:0034220">
    <property type="term" value="P:monoatomic ion transmembrane transport"/>
    <property type="evidence" value="ECO:0007669"/>
    <property type="project" value="InterPro"/>
</dbReference>
<evidence type="ECO:0000256" key="4">
    <source>
        <dbReference type="ARBA" id="ARBA00022452"/>
    </source>
</evidence>
<dbReference type="PANTHER" id="PTHR34501">
    <property type="entry name" value="PROTEIN YDDL-RELATED"/>
    <property type="match status" value="1"/>
</dbReference>
<dbReference type="EMBL" id="KJ943274">
    <property type="protein sequence ID" value="AIH07625.1"/>
    <property type="molecule type" value="Genomic_DNA"/>
</dbReference>
<evidence type="ECO:0000256" key="8">
    <source>
        <dbReference type="ARBA" id="ARBA00023114"/>
    </source>
</evidence>
<evidence type="ECO:0000256" key="5">
    <source>
        <dbReference type="ARBA" id="ARBA00022692"/>
    </source>
</evidence>
<accession>A0A0D3MFA9</accession>
<evidence type="ECO:0000256" key="3">
    <source>
        <dbReference type="ARBA" id="ARBA00022448"/>
    </source>
</evidence>
<evidence type="ECO:0000256" key="2">
    <source>
        <dbReference type="ARBA" id="ARBA00011233"/>
    </source>
</evidence>
<organism evidence="12">
    <name type="scientific">uncultured Alteromonadaceae bacterium</name>
    <dbReference type="NCBI Taxonomy" id="191625"/>
    <lineage>
        <taxon>Bacteria</taxon>
        <taxon>Pseudomonadati</taxon>
        <taxon>Pseudomonadota</taxon>
        <taxon>Gammaproteobacteria</taxon>
        <taxon>Alteromonadales</taxon>
        <taxon>Alteromonadaceae</taxon>
        <taxon>environmental samples</taxon>
    </lineage>
</organism>
<dbReference type="InterPro" id="IPR001702">
    <property type="entry name" value="Porin_Gram-ve"/>
</dbReference>
<evidence type="ECO:0000313" key="12">
    <source>
        <dbReference type="EMBL" id="AIH07625.1"/>
    </source>
</evidence>
<keyword evidence="9" id="KW-0472">Membrane</keyword>
<dbReference type="GO" id="GO:0009279">
    <property type="term" value="C:cell outer membrane"/>
    <property type="evidence" value="ECO:0007669"/>
    <property type="project" value="UniProtKB-SubCell"/>
</dbReference>
<evidence type="ECO:0000256" key="6">
    <source>
        <dbReference type="ARBA" id="ARBA00022729"/>
    </source>
</evidence>
<evidence type="ECO:0000256" key="9">
    <source>
        <dbReference type="ARBA" id="ARBA00023136"/>
    </source>
</evidence>
<dbReference type="CDD" id="cd00342">
    <property type="entry name" value="gram_neg_porins"/>
    <property type="match status" value="1"/>
</dbReference>
<dbReference type="Pfam" id="PF13609">
    <property type="entry name" value="Porin_4"/>
    <property type="match status" value="1"/>
</dbReference>
<dbReference type="PANTHER" id="PTHR34501:SF9">
    <property type="entry name" value="MAJOR OUTER MEMBRANE PROTEIN P.IA"/>
    <property type="match status" value="1"/>
</dbReference>
<dbReference type="PRINTS" id="PR00184">
    <property type="entry name" value="NEISSPPORIN"/>
</dbReference>
<evidence type="ECO:0000259" key="11">
    <source>
        <dbReference type="Pfam" id="PF13609"/>
    </source>
</evidence>
<dbReference type="AlphaFoldDB" id="A0A0D3MFA9"/>
<evidence type="ECO:0000256" key="7">
    <source>
        <dbReference type="ARBA" id="ARBA00023065"/>
    </source>
</evidence>
<evidence type="ECO:0000256" key="1">
    <source>
        <dbReference type="ARBA" id="ARBA00004571"/>
    </source>
</evidence>
<dbReference type="PRINTS" id="PR00182">
    <property type="entry name" value="ECOLNEIPORIN"/>
</dbReference>
<evidence type="ECO:0000256" key="10">
    <source>
        <dbReference type="ARBA" id="ARBA00023237"/>
    </source>
</evidence>
<feature type="non-terminal residue" evidence="12">
    <location>
        <position position="1"/>
    </location>
</feature>
<dbReference type="SUPFAM" id="SSF56935">
    <property type="entry name" value="Porins"/>
    <property type="match status" value="1"/>
</dbReference>
<dbReference type="InterPro" id="IPR050298">
    <property type="entry name" value="Gram-neg_bact_OMP"/>
</dbReference>
<keyword evidence="7" id="KW-0406">Ion transport</keyword>
<sequence>TTIYGKVNVSWQSADEGEYNELELRNNASRLGFKGTEDLGNGLTAIYQLETGVNFDDNGNFSKRNTFIGLKGNFGTVRAGYFDTPTKSAQGKVDLFNDMEGDIATTLTTNDVRATNSVAYTTPSSSPVAVNVQVVNKEADDANTGVSVSGTYTGGGLYVAIGYDQDVNSDDSNALRAVGIYTNGSVQLGLLAEQSEAGDDDAENGFLASALVNLNDTWALKAQYGTSDIKYVDGKSLSVGADYKLAKNFKLQGYITQNEGGDTIDNTYVGVGAELKF</sequence>
<dbReference type="InterPro" id="IPR023614">
    <property type="entry name" value="Porin_dom_sf"/>
</dbReference>
<reference evidence="12" key="1">
    <citation type="journal article" date="2014" name="Proc. Natl. Acad. Sci. U.S.A.">
        <title>Gill bacteria enable a novel digestive strategy in a wood-feeding mollusk.</title>
        <authorList>
            <person name="O'Connor R.M."/>
            <person name="Fung J.M."/>
            <person name="Sharp K.H."/>
            <person name="Benner J.S."/>
            <person name="McClung C."/>
            <person name="Cushing S."/>
            <person name="Lamkin E.R."/>
            <person name="Fomenkov A.I."/>
            <person name="Henrissat B."/>
            <person name="Londer Y.Y."/>
            <person name="Scholz M.B."/>
            <person name="Posfai J."/>
            <person name="Malfatti S."/>
            <person name="Tringe S.G."/>
            <person name="Woyke T."/>
            <person name="Malmstrom R.R."/>
            <person name="Coleman-Derr D."/>
            <person name="Altamia M.A."/>
            <person name="Dedrick S."/>
            <person name="Kaluziak S.T."/>
            <person name="Haygood M.G."/>
            <person name="Distel D.L."/>
        </authorList>
    </citation>
    <scope>NUCLEOTIDE SEQUENCE</scope>
</reference>
<keyword evidence="10" id="KW-0998">Cell outer membrane</keyword>
<comment type="subcellular location">
    <subcellularLocation>
        <location evidence="1">Cell outer membrane</location>
        <topology evidence="1">Multi-pass membrane protein</topology>
    </subcellularLocation>
</comment>
<feature type="domain" description="Porin" evidence="11">
    <location>
        <begin position="2"/>
        <end position="262"/>
    </location>
</feature>
<dbReference type="GO" id="GO:0046930">
    <property type="term" value="C:pore complex"/>
    <property type="evidence" value="ECO:0007669"/>
    <property type="project" value="UniProtKB-KW"/>
</dbReference>
<name>A0A0D3MFA9_9ALTE</name>
<keyword evidence="3" id="KW-0813">Transport</keyword>
<keyword evidence="4" id="KW-1134">Transmembrane beta strand</keyword>
<dbReference type="InterPro" id="IPR002299">
    <property type="entry name" value="Porin_Neis"/>
</dbReference>
<keyword evidence="8" id="KW-0626">Porin</keyword>
<proteinExistence type="predicted"/>
<protein>
    <submittedName>
        <fullName evidence="12">Outer membrane protein (Porin)</fullName>
    </submittedName>
</protein>
<dbReference type="Gene3D" id="2.40.160.10">
    <property type="entry name" value="Porin"/>
    <property type="match status" value="1"/>
</dbReference>
<dbReference type="InterPro" id="IPR033900">
    <property type="entry name" value="Gram_neg_porin_domain"/>
</dbReference>
<keyword evidence="5" id="KW-0812">Transmembrane</keyword>
<dbReference type="GO" id="GO:0015288">
    <property type="term" value="F:porin activity"/>
    <property type="evidence" value="ECO:0007669"/>
    <property type="project" value="UniProtKB-KW"/>
</dbReference>
<comment type="subunit">
    <text evidence="2">Homotrimer.</text>
</comment>